<evidence type="ECO:0000256" key="5">
    <source>
        <dbReference type="ARBA" id="ARBA00022741"/>
    </source>
</evidence>
<keyword evidence="7" id="KW-0243">Dynein</keyword>
<dbReference type="Pfam" id="PF05783">
    <property type="entry name" value="DLIC"/>
    <property type="match status" value="1"/>
</dbReference>
<evidence type="ECO:0000256" key="6">
    <source>
        <dbReference type="ARBA" id="ARBA00022840"/>
    </source>
</evidence>
<keyword evidence="3" id="KW-0963">Cytoplasm</keyword>
<keyword evidence="12" id="KW-1185">Reference proteome</keyword>
<comment type="subcellular location">
    <subcellularLocation>
        <location evidence="1">Cytoplasm</location>
        <location evidence="1">Cytoskeleton</location>
    </subcellularLocation>
</comment>
<keyword evidence="9" id="KW-0206">Cytoskeleton</keyword>
<feature type="compositionally biased region" description="Basic and acidic residues" evidence="10">
    <location>
        <begin position="15"/>
        <end position="29"/>
    </location>
</feature>
<evidence type="ECO:0000256" key="9">
    <source>
        <dbReference type="ARBA" id="ARBA00023212"/>
    </source>
</evidence>
<evidence type="ECO:0008006" key="13">
    <source>
        <dbReference type="Google" id="ProtNLM"/>
    </source>
</evidence>
<keyword evidence="8" id="KW-0505">Motor protein</keyword>
<dbReference type="GO" id="GO:0005874">
    <property type="term" value="C:microtubule"/>
    <property type="evidence" value="ECO:0007669"/>
    <property type="project" value="UniProtKB-KW"/>
</dbReference>
<evidence type="ECO:0000256" key="2">
    <source>
        <dbReference type="ARBA" id="ARBA00022448"/>
    </source>
</evidence>
<evidence type="ECO:0000256" key="8">
    <source>
        <dbReference type="ARBA" id="ARBA00023175"/>
    </source>
</evidence>
<proteinExistence type="predicted"/>
<dbReference type="GO" id="GO:0045504">
    <property type="term" value="F:dynein heavy chain binding"/>
    <property type="evidence" value="ECO:0007669"/>
    <property type="project" value="TreeGrafter"/>
</dbReference>
<dbReference type="InterPro" id="IPR022780">
    <property type="entry name" value="Dynein_light_int_chain"/>
</dbReference>
<reference evidence="11" key="1">
    <citation type="submission" date="2021-03" db="EMBL/GenBank/DDBJ databases">
        <authorList>
            <person name="Tagirdzhanova G."/>
        </authorList>
    </citation>
    <scope>NUCLEOTIDE SEQUENCE</scope>
</reference>
<dbReference type="GO" id="GO:0007018">
    <property type="term" value="P:microtubule-based movement"/>
    <property type="evidence" value="ECO:0007669"/>
    <property type="project" value="InterPro"/>
</dbReference>
<feature type="compositionally biased region" description="Basic and acidic residues" evidence="10">
    <location>
        <begin position="486"/>
        <end position="499"/>
    </location>
</feature>
<comment type="caution">
    <text evidence="11">The sequence shown here is derived from an EMBL/GenBank/DDBJ whole genome shotgun (WGS) entry which is preliminary data.</text>
</comment>
<evidence type="ECO:0000313" key="11">
    <source>
        <dbReference type="EMBL" id="CAF9925044.1"/>
    </source>
</evidence>
<dbReference type="InterPro" id="IPR008467">
    <property type="entry name" value="Dynein1_light_intermed_chain"/>
</dbReference>
<keyword evidence="5" id="KW-0547">Nucleotide-binding</keyword>
<feature type="region of interest" description="Disordered" evidence="10">
    <location>
        <begin position="1"/>
        <end position="33"/>
    </location>
</feature>
<feature type="region of interest" description="Disordered" evidence="10">
    <location>
        <begin position="415"/>
        <end position="438"/>
    </location>
</feature>
<keyword evidence="4" id="KW-0493">Microtubule</keyword>
<evidence type="ECO:0000256" key="7">
    <source>
        <dbReference type="ARBA" id="ARBA00023017"/>
    </source>
</evidence>
<protein>
    <recommendedName>
        <fullName evidence="13">Dynein light intermediate chain</fullName>
    </recommendedName>
</protein>
<evidence type="ECO:0000313" key="12">
    <source>
        <dbReference type="Proteomes" id="UP000664534"/>
    </source>
</evidence>
<feature type="region of interest" description="Disordered" evidence="10">
    <location>
        <begin position="472"/>
        <end position="545"/>
    </location>
</feature>
<dbReference type="EMBL" id="CAJPDT010000038">
    <property type="protein sequence ID" value="CAF9925044.1"/>
    <property type="molecule type" value="Genomic_DNA"/>
</dbReference>
<dbReference type="GO" id="GO:0035974">
    <property type="term" value="C:meiotic spindle pole body"/>
    <property type="evidence" value="ECO:0007669"/>
    <property type="project" value="TreeGrafter"/>
</dbReference>
<sequence>MSRQSNFRGPVPTNRSRDDGPRSKEESEKGMWSSMLDSVASGKKLPDKNLVVLGGTPDTQKEFVEILASDAPKRPQDRHKRKPTVANEFALGYTYQDVLDADQEDILARLSIYFLCESSPAFAPLLKPLFTPQSIPETLLVILLDWSEPWRWIRQIRDSVRMLRDITSSLSDAPKESMEQNMREWQQRKRGISTLDAGGSSIGNEGNVTLPLSQGEWEEPLGLPLCVVCHGADKIDALEVEHGWKEEEFDFVLQFLRTILMKHGASLIYTSTSVPNSLPTLVHSTLGIHSQLKKQTLKHNVIDRDKVLVPPNWDSWGKIRVLREGFDVEGTSSGWSIDIQAPASAPSGDTETDIGEPNLKTSLEGAVLPTYESTISSPHAYSSKQLKNPGIETSTPTTQAFLTTQLEVLEKLKAEEEAAAASSEKDPNNSTFSNAINKPHDERVNEHIGPVQVNMGGIQVDADDMLKKLRSRKEGAEGGSGTPEVNTEKATKNPDDMKAQNEALNSFFAGLMKRGASGSPKGTPGKRDASRDSSGTPSKKAAARD</sequence>
<dbReference type="PANTHER" id="PTHR12688:SF0">
    <property type="entry name" value="DYNEIN LIGHT INTERMEDIATE CHAIN"/>
    <property type="match status" value="1"/>
</dbReference>
<evidence type="ECO:0000256" key="3">
    <source>
        <dbReference type="ARBA" id="ARBA00022490"/>
    </source>
</evidence>
<dbReference type="AlphaFoldDB" id="A0A8H3ISY3"/>
<accession>A0A8H3ISY3</accession>
<dbReference type="GO" id="GO:0000226">
    <property type="term" value="P:microtubule cytoskeleton organization"/>
    <property type="evidence" value="ECO:0007669"/>
    <property type="project" value="TreeGrafter"/>
</dbReference>
<dbReference type="GO" id="GO:0005868">
    <property type="term" value="C:cytoplasmic dynein complex"/>
    <property type="evidence" value="ECO:0007669"/>
    <property type="project" value="InterPro"/>
</dbReference>
<name>A0A8H3ISY3_9LECA</name>
<dbReference type="PANTHER" id="PTHR12688">
    <property type="entry name" value="DYNEIN LIGHT INTERMEDIATE CHAIN"/>
    <property type="match status" value="1"/>
</dbReference>
<evidence type="ECO:0000256" key="10">
    <source>
        <dbReference type="SAM" id="MobiDB-lite"/>
    </source>
</evidence>
<gene>
    <name evidence="11" type="ORF">IMSHALPRED_006361</name>
</gene>
<dbReference type="OrthoDB" id="27603at2759"/>
<dbReference type="Proteomes" id="UP000664534">
    <property type="component" value="Unassembled WGS sequence"/>
</dbReference>
<evidence type="ECO:0000256" key="1">
    <source>
        <dbReference type="ARBA" id="ARBA00004245"/>
    </source>
</evidence>
<organism evidence="11 12">
    <name type="scientific">Imshaugia aleurites</name>
    <dbReference type="NCBI Taxonomy" id="172621"/>
    <lineage>
        <taxon>Eukaryota</taxon>
        <taxon>Fungi</taxon>
        <taxon>Dikarya</taxon>
        <taxon>Ascomycota</taxon>
        <taxon>Pezizomycotina</taxon>
        <taxon>Lecanoromycetes</taxon>
        <taxon>OSLEUM clade</taxon>
        <taxon>Lecanoromycetidae</taxon>
        <taxon>Lecanorales</taxon>
        <taxon>Lecanorineae</taxon>
        <taxon>Parmeliaceae</taxon>
        <taxon>Imshaugia</taxon>
    </lineage>
</organism>
<evidence type="ECO:0000256" key="4">
    <source>
        <dbReference type="ARBA" id="ARBA00022701"/>
    </source>
</evidence>
<dbReference type="GO" id="GO:0005524">
    <property type="term" value="F:ATP binding"/>
    <property type="evidence" value="ECO:0007669"/>
    <property type="project" value="UniProtKB-KW"/>
</dbReference>
<keyword evidence="6" id="KW-0067">ATP-binding</keyword>
<keyword evidence="2" id="KW-0813">Transport</keyword>